<protein>
    <recommendedName>
        <fullName evidence="2">RING-type domain-containing protein</fullName>
    </recommendedName>
</protein>
<evidence type="ECO:0000256" key="1">
    <source>
        <dbReference type="PROSITE-ProRule" id="PRU00175"/>
    </source>
</evidence>
<dbReference type="InterPro" id="IPR013083">
    <property type="entry name" value="Znf_RING/FYVE/PHD"/>
</dbReference>
<dbReference type="PROSITE" id="PS50089">
    <property type="entry name" value="ZF_RING_2"/>
    <property type="match status" value="1"/>
</dbReference>
<dbReference type="PANTHER" id="PTHR22765:SF411">
    <property type="entry name" value="OS02G0248440 PROTEIN"/>
    <property type="match status" value="1"/>
</dbReference>
<dbReference type="InterPro" id="IPR051826">
    <property type="entry name" value="E3_ubiquitin-ligase_domain"/>
</dbReference>
<keyword evidence="1" id="KW-0479">Metal-binding</keyword>
<keyword evidence="1" id="KW-0862">Zinc</keyword>
<dbReference type="PANTHER" id="PTHR22765">
    <property type="entry name" value="RING FINGER AND PROTEASE ASSOCIATED DOMAIN-CONTAINING"/>
    <property type="match status" value="1"/>
</dbReference>
<feature type="domain" description="RING-type" evidence="2">
    <location>
        <begin position="885"/>
        <end position="926"/>
    </location>
</feature>
<name>V7PLL1_PLAYE</name>
<reference evidence="3 4" key="1">
    <citation type="submission" date="2013-11" db="EMBL/GenBank/DDBJ databases">
        <title>The Genome Sequence of Plasmodium yoelii 17X.</title>
        <authorList>
            <consortium name="The Broad Institute Genomics Platform"/>
            <consortium name="The Broad Institute Genome Sequencing Center for Infectious Disease"/>
            <person name="Neafsey D."/>
            <person name="Adams J."/>
            <person name="Walker B."/>
            <person name="Young S.K."/>
            <person name="Zeng Q."/>
            <person name="Gargeya S."/>
            <person name="Fitzgerald M."/>
            <person name="Haas B."/>
            <person name="Abouelleil A."/>
            <person name="Alvarado L."/>
            <person name="Chapman S.B."/>
            <person name="Gainer-Dewar J."/>
            <person name="Goldberg J."/>
            <person name="Griggs A."/>
            <person name="Gujja S."/>
            <person name="Hansen M."/>
            <person name="Howarth C."/>
            <person name="Imamovic A."/>
            <person name="Ireland A."/>
            <person name="Larimer J."/>
            <person name="McCowan C."/>
            <person name="Murphy C."/>
            <person name="Pearson M."/>
            <person name="Poon T.W."/>
            <person name="Priest M."/>
            <person name="Roberts A."/>
            <person name="Saif S."/>
            <person name="Shea T."/>
            <person name="Sykes S."/>
            <person name="Wortman J."/>
            <person name="Nusbaum C."/>
            <person name="Birren B."/>
        </authorList>
    </citation>
    <scope>NUCLEOTIDE SEQUENCE [LARGE SCALE GENOMIC DNA]</scope>
    <source>
        <strain evidence="3 4">17X</strain>
    </source>
</reference>
<evidence type="ECO:0000313" key="4">
    <source>
        <dbReference type="Proteomes" id="UP000018538"/>
    </source>
</evidence>
<gene>
    <name evidence="3" type="ORF">YYC_03462</name>
</gene>
<sequence length="932" mass="107700">MNYLESNLNENIEISTDDNETEINAEILRNKHINDDIINETNSSVDVSSKMYSFEQTNIEEEIQNEFSELSEGKNENSVDINSNSICNHRDILYSPENSEGKNSSNLEESEAELLPLKMEMESNNNICNPIYDENNGNTVGSINDSSNNDKNSNNAMDCSYDHENNNIKMNDDDNDTIYTTCNICLDVMEKAILNDHLYAHMLASGREPNKEHFEHRRKNVINLDGFALKDKKNNNNFSIKKKNDIESAPKSIFSHSQEYNNNNNSSELLNNDIDENNKLSIIYNYNSSIEELKKNINRSLGRNKGNTNQVILDSSDDNTIANDKNTSSRDINEIQKKEPIMFIAPGNDTIIDNYLSLIKESFSTIFYNPDEPSSIKSNNIGNNLYRGINKDNYKNIVNSIYSMMNCLKASINQVKNIPDTCINNINNNIGRYVNKTMDCIMKDINKITKKNMSNINTNETIDDELLNKKLNKIYKKLYNIYKKINSALQDCQNKLTNINNSSKEISTPPIACTDDINGINNRSNRSDIISNDNENNINISSDSNREDIFSNENINRNFINSSNVQHFNHSVNFYNHNSFNERRRVNDVNYLYSNLVHKYPYICENPLFSHFDNNSNNIWPIRRVTNTTTHNMQSNSIHTNTINNMNMVTINNVNDMNRVNNTSNIDRNTWGNLANNYEPFGIIDPHMNNNILVVERTHNRHNINGYTSNNTINRLSNNNRNDREHYVNGYNNDRNIRTTLNRNNINYNNNINFNRTTLVNNIGTTNRNNNTTSYVFNGNNNVRAVNYVIRNSDNHNISSNTDRIPHNYLGRNIIVEQVLTINHEDNGNINTNLRVNNNILYNERVQDENINQNAYHSTVLKEKIDFLVVPFDTKKNKNNNLKLCSICYENYKHNEPLIFLPCTHNFHKECIIEWINKKLICPICKINLKSF</sequence>
<dbReference type="Pfam" id="PF13639">
    <property type="entry name" value="zf-RING_2"/>
    <property type="match status" value="1"/>
</dbReference>
<dbReference type="EMBL" id="KI635767">
    <property type="protein sequence ID" value="ETB59213.1"/>
    <property type="molecule type" value="Genomic_DNA"/>
</dbReference>
<dbReference type="GO" id="GO:0061630">
    <property type="term" value="F:ubiquitin protein ligase activity"/>
    <property type="evidence" value="ECO:0007669"/>
    <property type="project" value="TreeGrafter"/>
</dbReference>
<keyword evidence="1" id="KW-0863">Zinc-finger</keyword>
<dbReference type="SMART" id="SM00184">
    <property type="entry name" value="RING"/>
    <property type="match status" value="1"/>
</dbReference>
<dbReference type="Proteomes" id="UP000018538">
    <property type="component" value="Unassembled WGS sequence"/>
</dbReference>
<organism evidence="3 4">
    <name type="scientific">Plasmodium yoelii 17X</name>
    <dbReference type="NCBI Taxonomy" id="1323249"/>
    <lineage>
        <taxon>Eukaryota</taxon>
        <taxon>Sar</taxon>
        <taxon>Alveolata</taxon>
        <taxon>Apicomplexa</taxon>
        <taxon>Aconoidasida</taxon>
        <taxon>Haemosporida</taxon>
        <taxon>Plasmodiidae</taxon>
        <taxon>Plasmodium</taxon>
        <taxon>Plasmodium (Vinckeia)</taxon>
    </lineage>
</organism>
<dbReference type="GO" id="GO:0008270">
    <property type="term" value="F:zinc ion binding"/>
    <property type="evidence" value="ECO:0007669"/>
    <property type="project" value="UniProtKB-KW"/>
</dbReference>
<accession>V7PLL1</accession>
<dbReference type="CDD" id="cd16454">
    <property type="entry name" value="RING-H2_PA-TM-RING"/>
    <property type="match status" value="1"/>
</dbReference>
<keyword evidence="4" id="KW-1185">Reference proteome</keyword>
<dbReference type="Gene3D" id="3.30.40.10">
    <property type="entry name" value="Zinc/RING finger domain, C3HC4 (zinc finger)"/>
    <property type="match status" value="1"/>
</dbReference>
<dbReference type="AlphaFoldDB" id="V7PLL1"/>
<proteinExistence type="predicted"/>
<dbReference type="InterPro" id="IPR001841">
    <property type="entry name" value="Znf_RING"/>
</dbReference>
<dbReference type="SUPFAM" id="SSF57850">
    <property type="entry name" value="RING/U-box"/>
    <property type="match status" value="1"/>
</dbReference>
<evidence type="ECO:0000313" key="3">
    <source>
        <dbReference type="EMBL" id="ETB59213.1"/>
    </source>
</evidence>
<evidence type="ECO:0000259" key="2">
    <source>
        <dbReference type="PROSITE" id="PS50089"/>
    </source>
</evidence>
<dbReference type="GO" id="GO:0006511">
    <property type="term" value="P:ubiquitin-dependent protein catabolic process"/>
    <property type="evidence" value="ECO:0007669"/>
    <property type="project" value="TreeGrafter"/>
</dbReference>
<dbReference type="OrthoDB" id="8062037at2759"/>